<accession>A0A1W1XXA4</accession>
<evidence type="ECO:0000256" key="1">
    <source>
        <dbReference type="ARBA" id="ARBA00004953"/>
    </source>
</evidence>
<dbReference type="PANTHER" id="PTHR36925:SF1">
    <property type="entry name" value="COBALT-PRECORRIN-6A REDUCTASE"/>
    <property type="match status" value="1"/>
</dbReference>
<keyword evidence="3" id="KW-0560">Oxidoreductase</keyword>
<dbReference type="PROSITE" id="PS51014">
    <property type="entry name" value="COBK_CBIJ"/>
    <property type="match status" value="1"/>
</dbReference>
<keyword evidence="5" id="KW-1185">Reference proteome</keyword>
<gene>
    <name evidence="4" type="ORF">SAMN02745134_03579</name>
</gene>
<evidence type="ECO:0000256" key="3">
    <source>
        <dbReference type="ARBA" id="ARBA00023002"/>
    </source>
</evidence>
<dbReference type="GO" id="GO:0009236">
    <property type="term" value="P:cobalamin biosynthetic process"/>
    <property type="evidence" value="ECO:0007669"/>
    <property type="project" value="UniProtKB-UniPathway"/>
</dbReference>
<comment type="pathway">
    <text evidence="1">Cofactor biosynthesis; adenosylcobalamin biosynthesis.</text>
</comment>
<dbReference type="NCBIfam" id="TIGR00715">
    <property type="entry name" value="precor6x_red"/>
    <property type="match status" value="1"/>
</dbReference>
<sequence length="258" mass="29334">MIGLILGTSEGKKILSLLNKFTQDIFVSTATEYGGELLKDYKYKEINTKPLDASELEKVVIENGIDVLVDASHPYAEVVTKNAVEVCKKLNIIYARYERPKTFLNDDKHVIRVKDYSELYLKMKDIEGTILNTTGSNNIDKFINMNLKNRMIHRVLPSIKVMEKCFSLRVKTEDIIAIKGPISYQLNCSFIKEYDAKAMILKDSGVQGGTDDKIKAAIDMDIKAFVIVRKDFHVGNTFNSEEEITDFVKDFLDKQNIS</sequence>
<dbReference type="STRING" id="1121291.SAMN02745134_03579"/>
<reference evidence="4 5" key="1">
    <citation type="submission" date="2017-04" db="EMBL/GenBank/DDBJ databases">
        <authorList>
            <person name="Afonso C.L."/>
            <person name="Miller P.J."/>
            <person name="Scott M.A."/>
            <person name="Spackman E."/>
            <person name="Goraichik I."/>
            <person name="Dimitrov K.M."/>
            <person name="Suarez D.L."/>
            <person name="Swayne D.E."/>
        </authorList>
    </citation>
    <scope>NUCLEOTIDE SEQUENCE [LARGE SCALE GENOMIC DNA]</scope>
    <source>
        <strain evidence="4 5">DSM 12555</strain>
    </source>
</reference>
<dbReference type="GO" id="GO:0016994">
    <property type="term" value="F:precorrin-6A reductase activity"/>
    <property type="evidence" value="ECO:0007669"/>
    <property type="project" value="InterPro"/>
</dbReference>
<evidence type="ECO:0000313" key="5">
    <source>
        <dbReference type="Proteomes" id="UP000192468"/>
    </source>
</evidence>
<dbReference type="NCBIfam" id="NF005970">
    <property type="entry name" value="PRK08057.1-4"/>
    <property type="match status" value="1"/>
</dbReference>
<dbReference type="RefSeq" id="WP_084117574.1">
    <property type="nucleotide sequence ID" value="NZ_FWXH01000027.1"/>
</dbReference>
<dbReference type="OrthoDB" id="9780707at2"/>
<dbReference type="UniPathway" id="UPA00148"/>
<dbReference type="InterPro" id="IPR003723">
    <property type="entry name" value="Precorrin-6x_reduct"/>
</dbReference>
<dbReference type="AlphaFoldDB" id="A0A1W1XXA4"/>
<keyword evidence="2" id="KW-0169">Cobalamin biosynthesis</keyword>
<protein>
    <submittedName>
        <fullName evidence="4">Precorrin-6A/cobalt-precorrin-6A reductase</fullName>
    </submittedName>
</protein>
<evidence type="ECO:0000256" key="2">
    <source>
        <dbReference type="ARBA" id="ARBA00022573"/>
    </source>
</evidence>
<name>A0A1W1XXA4_9CLOT</name>
<organism evidence="4 5">
    <name type="scientific">Clostridium acidisoli DSM 12555</name>
    <dbReference type="NCBI Taxonomy" id="1121291"/>
    <lineage>
        <taxon>Bacteria</taxon>
        <taxon>Bacillati</taxon>
        <taxon>Bacillota</taxon>
        <taxon>Clostridia</taxon>
        <taxon>Eubacteriales</taxon>
        <taxon>Clostridiaceae</taxon>
        <taxon>Clostridium</taxon>
    </lineage>
</organism>
<dbReference type="EMBL" id="FWXH01000027">
    <property type="protein sequence ID" value="SMC28610.1"/>
    <property type="molecule type" value="Genomic_DNA"/>
</dbReference>
<dbReference type="Proteomes" id="UP000192468">
    <property type="component" value="Unassembled WGS sequence"/>
</dbReference>
<evidence type="ECO:0000313" key="4">
    <source>
        <dbReference type="EMBL" id="SMC28610.1"/>
    </source>
</evidence>
<dbReference type="Pfam" id="PF02571">
    <property type="entry name" value="CbiJ"/>
    <property type="match status" value="1"/>
</dbReference>
<dbReference type="PANTHER" id="PTHR36925">
    <property type="entry name" value="COBALT-PRECORRIN-6A REDUCTASE"/>
    <property type="match status" value="1"/>
</dbReference>
<proteinExistence type="predicted"/>